<dbReference type="Gene3D" id="3.30.420.40">
    <property type="match status" value="1"/>
</dbReference>
<dbReference type="EC" id="2.7.1.2" evidence="4"/>
<comment type="caution">
    <text evidence="4">The sequence shown here is derived from an EMBL/GenBank/DDBJ whole genome shotgun (WGS) entry which is preliminary data.</text>
</comment>
<dbReference type="InterPro" id="IPR050201">
    <property type="entry name" value="Bacterial_glucokinase"/>
</dbReference>
<dbReference type="Pfam" id="PF02685">
    <property type="entry name" value="Glucokinase"/>
    <property type="match status" value="1"/>
</dbReference>
<dbReference type="InterPro" id="IPR043129">
    <property type="entry name" value="ATPase_NBD"/>
</dbReference>
<dbReference type="AlphaFoldDB" id="A0A7W6N6D4"/>
<keyword evidence="2 4" id="KW-0418">Kinase</keyword>
<keyword evidence="5" id="KW-1185">Reference proteome</keyword>
<keyword evidence="1 4" id="KW-0808">Transferase</keyword>
<dbReference type="GO" id="GO:0004340">
    <property type="term" value="F:glucokinase activity"/>
    <property type="evidence" value="ECO:0007669"/>
    <property type="project" value="UniProtKB-EC"/>
</dbReference>
<dbReference type="GO" id="GO:0006096">
    <property type="term" value="P:glycolytic process"/>
    <property type="evidence" value="ECO:0007669"/>
    <property type="project" value="InterPro"/>
</dbReference>
<protein>
    <submittedName>
        <fullName evidence="4">Glucokinase</fullName>
        <ecNumber evidence="4">2.7.1.2</ecNumber>
    </submittedName>
</protein>
<dbReference type="GO" id="GO:0005524">
    <property type="term" value="F:ATP binding"/>
    <property type="evidence" value="ECO:0007669"/>
    <property type="project" value="InterPro"/>
</dbReference>
<dbReference type="GO" id="GO:0005829">
    <property type="term" value="C:cytosol"/>
    <property type="evidence" value="ECO:0007669"/>
    <property type="project" value="TreeGrafter"/>
</dbReference>
<evidence type="ECO:0000256" key="1">
    <source>
        <dbReference type="ARBA" id="ARBA00022679"/>
    </source>
</evidence>
<evidence type="ECO:0000313" key="5">
    <source>
        <dbReference type="Proteomes" id="UP000519439"/>
    </source>
</evidence>
<dbReference type="PANTHER" id="PTHR47690">
    <property type="entry name" value="GLUCOKINASE"/>
    <property type="match status" value="1"/>
</dbReference>
<dbReference type="Gene3D" id="3.40.367.20">
    <property type="match status" value="1"/>
</dbReference>
<proteinExistence type="inferred from homology"/>
<comment type="similarity">
    <text evidence="3">Belongs to the bacterial glucokinase family.</text>
</comment>
<dbReference type="EMBL" id="JACIDC010000001">
    <property type="protein sequence ID" value="MBB4038462.1"/>
    <property type="molecule type" value="Genomic_DNA"/>
</dbReference>
<sequence>MLTFPLLIGDIGGTTSRFALLSGQGAPPSRLSVMATARHATPSDAIRAALAALRGEAPRAAFLGVAGRVDGPVVRLTNAPWVVNAAQIGMDLGLSAVSLVNDYVPVAALLPSLDRESTGALVHVGPALRLVQGNRIALGPGTGLGAAACIPVQERFWLQPTEAGHMAFGACDSEELATWPRIERAGARIAVETVLSGPGLVRLYRAVARREGREPLHLLTPAEVIAAASSERDEIASEALGLFFSLLGRFAGDMALAFNASGGVYLASGILPRIVGLLDKSRFRQAFERKDPFESAMARIPTFVVTQPEPAMAGLALIAGAPDRFVFQTYGWSAAGAS</sequence>
<organism evidence="4 5">
    <name type="scientific">Microvirga flocculans</name>
    <dbReference type="NCBI Taxonomy" id="217168"/>
    <lineage>
        <taxon>Bacteria</taxon>
        <taxon>Pseudomonadati</taxon>
        <taxon>Pseudomonadota</taxon>
        <taxon>Alphaproteobacteria</taxon>
        <taxon>Hyphomicrobiales</taxon>
        <taxon>Methylobacteriaceae</taxon>
        <taxon>Microvirga</taxon>
    </lineage>
</organism>
<evidence type="ECO:0000313" key="4">
    <source>
        <dbReference type="EMBL" id="MBB4038462.1"/>
    </source>
</evidence>
<gene>
    <name evidence="4" type="ORF">GGR34_000091</name>
</gene>
<dbReference type="Proteomes" id="UP000519439">
    <property type="component" value="Unassembled WGS sequence"/>
</dbReference>
<reference evidence="4 5" key="1">
    <citation type="submission" date="2020-08" db="EMBL/GenBank/DDBJ databases">
        <title>Genomic Encyclopedia of Type Strains, Phase IV (KMG-IV): sequencing the most valuable type-strain genomes for metagenomic binning, comparative biology and taxonomic classification.</title>
        <authorList>
            <person name="Goeker M."/>
        </authorList>
    </citation>
    <scope>NUCLEOTIDE SEQUENCE [LARGE SCALE GENOMIC DNA]</scope>
    <source>
        <strain evidence="4 5">DSM 15743</strain>
    </source>
</reference>
<dbReference type="SUPFAM" id="SSF53067">
    <property type="entry name" value="Actin-like ATPase domain"/>
    <property type="match status" value="1"/>
</dbReference>
<evidence type="ECO:0000256" key="3">
    <source>
        <dbReference type="RuleBase" id="RU004046"/>
    </source>
</evidence>
<name>A0A7W6N6D4_9HYPH</name>
<evidence type="ECO:0000256" key="2">
    <source>
        <dbReference type="ARBA" id="ARBA00022777"/>
    </source>
</evidence>
<dbReference type="CDD" id="cd24008">
    <property type="entry name" value="ASKHA_NBD_GLK"/>
    <property type="match status" value="1"/>
</dbReference>
<dbReference type="GO" id="GO:0005536">
    <property type="term" value="F:D-glucose binding"/>
    <property type="evidence" value="ECO:0007669"/>
    <property type="project" value="InterPro"/>
</dbReference>
<dbReference type="InterPro" id="IPR003836">
    <property type="entry name" value="Glucokinase"/>
</dbReference>
<accession>A0A7W6N6D4</accession>
<dbReference type="PANTHER" id="PTHR47690:SF1">
    <property type="entry name" value="GLUCOKINASE"/>
    <property type="match status" value="1"/>
</dbReference>